<feature type="domain" description="GST C-terminal" evidence="2">
    <location>
        <begin position="122"/>
        <end position="262"/>
    </location>
</feature>
<gene>
    <name evidence="3" type="ORF">METZ01_LOCUS35329</name>
</gene>
<dbReference type="GO" id="GO:0005634">
    <property type="term" value="C:nucleus"/>
    <property type="evidence" value="ECO:0007669"/>
    <property type="project" value="TreeGrafter"/>
</dbReference>
<dbReference type="InterPro" id="IPR036249">
    <property type="entry name" value="Thioredoxin-like_sf"/>
</dbReference>
<dbReference type="PROSITE" id="PS50405">
    <property type="entry name" value="GST_CTER"/>
    <property type="match status" value="1"/>
</dbReference>
<evidence type="ECO:0000259" key="1">
    <source>
        <dbReference type="PROSITE" id="PS50404"/>
    </source>
</evidence>
<dbReference type="PROSITE" id="PS50404">
    <property type="entry name" value="GST_NTER"/>
    <property type="match status" value="1"/>
</dbReference>
<dbReference type="PANTHER" id="PTHR43986:SF1">
    <property type="entry name" value="ELONGATION FACTOR 1-GAMMA"/>
    <property type="match status" value="1"/>
</dbReference>
<dbReference type="EMBL" id="UINC01001508">
    <property type="protein sequence ID" value="SUZ82475.1"/>
    <property type="molecule type" value="Genomic_DNA"/>
</dbReference>
<evidence type="ECO:0000259" key="2">
    <source>
        <dbReference type="PROSITE" id="PS50405"/>
    </source>
</evidence>
<evidence type="ECO:0008006" key="4">
    <source>
        <dbReference type="Google" id="ProtNLM"/>
    </source>
</evidence>
<dbReference type="PANTHER" id="PTHR43986">
    <property type="entry name" value="ELONGATION FACTOR 1-GAMMA"/>
    <property type="match status" value="1"/>
</dbReference>
<dbReference type="InterPro" id="IPR004045">
    <property type="entry name" value="Glutathione_S-Trfase_N"/>
</dbReference>
<reference evidence="3" key="1">
    <citation type="submission" date="2018-05" db="EMBL/GenBank/DDBJ databases">
        <authorList>
            <person name="Lanie J.A."/>
            <person name="Ng W.-L."/>
            <person name="Kazmierczak K.M."/>
            <person name="Andrzejewski T.M."/>
            <person name="Davidsen T.M."/>
            <person name="Wayne K.J."/>
            <person name="Tettelin H."/>
            <person name="Glass J.I."/>
            <person name="Rusch D."/>
            <person name="Podicherti R."/>
            <person name="Tsui H.-C.T."/>
            <person name="Winkler M.E."/>
        </authorList>
    </citation>
    <scope>NUCLEOTIDE SEQUENCE</scope>
</reference>
<dbReference type="GO" id="GO:0006414">
    <property type="term" value="P:translational elongation"/>
    <property type="evidence" value="ECO:0007669"/>
    <property type="project" value="TreeGrafter"/>
</dbReference>
<sequence length="263" mass="29602">MIRIFSYLPNPRVWKATITGRYLGVEVQVRGAPPRELGQWLWDFDARPLEEDDRRDPGLERKGRTGFSGALYKTDRFLRAHPFGNVPAAFDDTGSVGIFESNSIMRAVARLANDDKGVYGRDPYQASRIDSFLDASLVFARDTQHYLLCLGSDRLTREIHTQGRDAFTNYLDGIERAMAAGAGFIAGTELTLADICFVAELSLFSRERAWRRTIEAIECEPIDWSGFAHATAHYENLCKHPAFTADLAPFLEKLAADIKKHAR</sequence>
<dbReference type="SUPFAM" id="SSF52833">
    <property type="entry name" value="Thioredoxin-like"/>
    <property type="match status" value="1"/>
</dbReference>
<dbReference type="GO" id="GO:0005737">
    <property type="term" value="C:cytoplasm"/>
    <property type="evidence" value="ECO:0007669"/>
    <property type="project" value="TreeGrafter"/>
</dbReference>
<dbReference type="Gene3D" id="1.20.1050.10">
    <property type="match status" value="1"/>
</dbReference>
<dbReference type="SUPFAM" id="SSF47616">
    <property type="entry name" value="GST C-terminal domain-like"/>
    <property type="match status" value="1"/>
</dbReference>
<proteinExistence type="predicted"/>
<name>A0A381QSY7_9ZZZZ</name>
<dbReference type="CDD" id="cd00299">
    <property type="entry name" value="GST_C_family"/>
    <property type="match status" value="1"/>
</dbReference>
<dbReference type="AlphaFoldDB" id="A0A381QSY7"/>
<dbReference type="Gene3D" id="3.40.30.10">
    <property type="entry name" value="Glutaredoxin"/>
    <property type="match status" value="1"/>
</dbReference>
<dbReference type="InterPro" id="IPR010987">
    <property type="entry name" value="Glutathione-S-Trfase_C-like"/>
</dbReference>
<organism evidence="3">
    <name type="scientific">marine metagenome</name>
    <dbReference type="NCBI Taxonomy" id="408172"/>
    <lineage>
        <taxon>unclassified sequences</taxon>
        <taxon>metagenomes</taxon>
        <taxon>ecological metagenomes</taxon>
    </lineage>
</organism>
<protein>
    <recommendedName>
        <fullName evidence="4">GST C-terminal domain-containing protein</fullName>
    </recommendedName>
</protein>
<dbReference type="InterPro" id="IPR050802">
    <property type="entry name" value="EF-GSTs"/>
</dbReference>
<evidence type="ECO:0000313" key="3">
    <source>
        <dbReference type="EMBL" id="SUZ82475.1"/>
    </source>
</evidence>
<accession>A0A381QSY7</accession>
<feature type="domain" description="GST N-terminal" evidence="1">
    <location>
        <begin position="1"/>
        <end position="116"/>
    </location>
</feature>
<dbReference type="InterPro" id="IPR036282">
    <property type="entry name" value="Glutathione-S-Trfase_C_sf"/>
</dbReference>